<evidence type="ECO:0000256" key="2">
    <source>
        <dbReference type="ARBA" id="ARBA00022741"/>
    </source>
</evidence>
<evidence type="ECO:0000256" key="6">
    <source>
        <dbReference type="SAM" id="Coils"/>
    </source>
</evidence>
<evidence type="ECO:0000256" key="1">
    <source>
        <dbReference type="ARBA" id="ARBA00007913"/>
    </source>
</evidence>
<dbReference type="PANTHER" id="PTHR43788">
    <property type="entry name" value="DNA2/NAM7 HELICASE FAMILY MEMBER"/>
    <property type="match status" value="1"/>
</dbReference>
<comment type="similarity">
    <text evidence="1">Belongs to the DNA2/NAM7 helicase family.</text>
</comment>
<feature type="region of interest" description="Disordered" evidence="7">
    <location>
        <begin position="600"/>
        <end position="630"/>
    </location>
</feature>
<feature type="domain" description="Phospholipase D-like" evidence="10">
    <location>
        <begin position="1190"/>
        <end position="1295"/>
    </location>
</feature>
<feature type="domain" description="DNA2/NAM7 helicase-like C-terminal" evidence="9">
    <location>
        <begin position="1043"/>
        <end position="1140"/>
    </location>
</feature>
<feature type="domain" description="DNA2/NAM7 helicase helicase" evidence="8">
    <location>
        <begin position="794"/>
        <end position="878"/>
    </location>
</feature>
<dbReference type="InterPro" id="IPR041677">
    <property type="entry name" value="DNA2/NAM7_AAA_11"/>
</dbReference>
<evidence type="ECO:0000259" key="9">
    <source>
        <dbReference type="Pfam" id="PF13087"/>
    </source>
</evidence>
<dbReference type="Pfam" id="PF13091">
    <property type="entry name" value="PLDc_2"/>
    <property type="match status" value="1"/>
</dbReference>
<dbReference type="GO" id="GO:0016787">
    <property type="term" value="F:hydrolase activity"/>
    <property type="evidence" value="ECO:0007669"/>
    <property type="project" value="UniProtKB-KW"/>
</dbReference>
<gene>
    <name evidence="11" type="ORF">DM194_15195</name>
</gene>
<name>A0A2U9S8B1_9PROT</name>
<keyword evidence="12" id="KW-1185">Reference proteome</keyword>
<evidence type="ECO:0000256" key="5">
    <source>
        <dbReference type="ARBA" id="ARBA00022840"/>
    </source>
</evidence>
<dbReference type="OrthoDB" id="9757917at2"/>
<dbReference type="SUPFAM" id="SSF52540">
    <property type="entry name" value="P-loop containing nucleoside triphosphate hydrolases"/>
    <property type="match status" value="1"/>
</dbReference>
<feature type="compositionally biased region" description="Low complexity" evidence="7">
    <location>
        <begin position="603"/>
        <end position="616"/>
    </location>
</feature>
<keyword evidence="6" id="KW-0175">Coiled coil</keyword>
<evidence type="ECO:0000259" key="10">
    <source>
        <dbReference type="Pfam" id="PF13091"/>
    </source>
</evidence>
<keyword evidence="2" id="KW-0547">Nucleotide-binding</keyword>
<keyword evidence="3" id="KW-0378">Hydrolase</keyword>
<dbReference type="GO" id="GO:0005524">
    <property type="term" value="F:ATP binding"/>
    <property type="evidence" value="ECO:0007669"/>
    <property type="project" value="UniProtKB-KW"/>
</dbReference>
<accession>A0A2U9S8B1</accession>
<feature type="compositionally biased region" description="Basic and acidic residues" evidence="7">
    <location>
        <begin position="11"/>
        <end position="27"/>
    </location>
</feature>
<dbReference type="InterPro" id="IPR027417">
    <property type="entry name" value="P-loop_NTPase"/>
</dbReference>
<feature type="coiled-coil region" evidence="6">
    <location>
        <begin position="655"/>
        <end position="724"/>
    </location>
</feature>
<dbReference type="InterPro" id="IPR025202">
    <property type="entry name" value="PLD-like_dom"/>
</dbReference>
<evidence type="ECO:0000313" key="11">
    <source>
        <dbReference type="EMBL" id="AWU95642.1"/>
    </source>
</evidence>
<dbReference type="Pfam" id="PF13087">
    <property type="entry name" value="AAA_12"/>
    <property type="match status" value="1"/>
</dbReference>
<dbReference type="Proteomes" id="UP000249605">
    <property type="component" value="Plasmid unnamed1"/>
</dbReference>
<dbReference type="KEGG" id="azm:DM194_15195"/>
<feature type="domain" description="DNA2/NAM7 helicase helicase" evidence="8">
    <location>
        <begin position="274"/>
        <end position="375"/>
    </location>
</feature>
<keyword evidence="11" id="KW-0614">Plasmid</keyword>
<dbReference type="InterPro" id="IPR050534">
    <property type="entry name" value="Coronavir_polyprotein_1ab"/>
</dbReference>
<dbReference type="SUPFAM" id="SSF56024">
    <property type="entry name" value="Phospholipase D/nuclease"/>
    <property type="match status" value="1"/>
</dbReference>
<evidence type="ECO:0000256" key="3">
    <source>
        <dbReference type="ARBA" id="ARBA00022801"/>
    </source>
</evidence>
<sequence>MDVEALTPPLIEKEDGQDRNVRTHGVSDRSAPVDWTMGQQDPRKLQRVSNVARVCLFNTGSTAAAIAEAMGVEPDAIVDGNGQGRDAFLAAFSVGTDGRPLKGSLNVTHFAMRFEALDGGPMPQSHYSQRQAELREAFDAAWAAEGTAPLDNAGLRAVGEWVAGTLKRTPPLSMAKAAATHASVTQRLRRDGDDSGGVIDSFVYPDLHRVSEAVRDGRWSAALAEYLEPRDLDEADRRDADRHETIAAVTGVDALPVGKWPSRGRGGHPLVLRQQMAVNGALAMADGGLFSVNGPPGTGKSTLLRDVIGAVFVDRAAAMCGFAKPTDAFRKMQPIVVGRRAAPVWELDAKLSDHGILVCSSNNTAVENITKELPDIASIADSHRSDPQALARLAFFKEVAQDLAPKGQEVWGLASAALGNATNRSAFVGRYWPSDDTSRTETMRDARITWMSEPKPMKNGGRWVFAYAMAEGEKHSVKAFGKTAEELAALWADRGENRSIIVTLVGTREESEFIRKDSDEVETERFLQVVAVNPPPEVRANVRDTIQGPCARMDWDRTVAAFRAAEDRVARLVEATRDLAEAPAWIERATRDGEAAAADLERAGASAAAAGSAAEESGQRRERADRDRQAALQRSTLALADRPGFLARLFGTSAAKEWKARIAALRLEVEAAERACREAEAEFRRLSEEGKAAEAARARAGSRRNEAAAALTVARERLRAAKARFAREPLSLAAAFGMERQDREQAAVWVSEELDLAREELFAAAVQVHLAFLGGASGRVVDNLRLFADLLRADRDVAAARPRIARHLWNTFFMTVPVISSTFASVGRMFADDFGPGELGWLLIDEAGQATPQAAVGAIWRAKRAVVVGDPKQVEPVVTLPGNVSALLYRQHAVPNVGFDVRVGSVQTVSDRRNPLGAYIGGPDGTWVGCPLRVHRRCHDPMFEISNAISYAGTMVLGKPSLDTGGWRGDIPDFGPGGHPSAWFDLRLPSPPDGNWVPGQGEYAMRMLERMVEQRALAGKLVDAKGKSLRGRYLRDGGMPEAFVITPFRTVANAMRAMVLSRAEAFRRLDPSIDTEAVKAWAKRHVGTVHTFQGKESETVILLLGGSAARPGAVAWAGKTPNILNVAATRAKSSLYVVGDLGLWGGGGVFREAAQRLEVVPVPDFVALAPDPDRVERVDTLDGHLRLLADAFGRARRRVAISSPYLTERAIEDGRCDVPALIRQAVARGVQVTVYVDPEQNKEDGPDKSRRLKATYLRAADMLAAAGAEVAPVKRVHAKTLCVDEAEIVEGSFNWLSAVRDEASVFQRLEASFRYTGRDAGRFVDKAVERLEAARMPRAA</sequence>
<dbReference type="EMBL" id="CP029830">
    <property type="protein sequence ID" value="AWU95642.1"/>
    <property type="molecule type" value="Genomic_DNA"/>
</dbReference>
<evidence type="ECO:0000259" key="8">
    <source>
        <dbReference type="Pfam" id="PF13086"/>
    </source>
</evidence>
<organism evidence="11 12">
    <name type="scientific">Azospirillum ramasamyi</name>
    <dbReference type="NCBI Taxonomy" id="682998"/>
    <lineage>
        <taxon>Bacteria</taxon>
        <taxon>Pseudomonadati</taxon>
        <taxon>Pseudomonadota</taxon>
        <taxon>Alphaproteobacteria</taxon>
        <taxon>Rhodospirillales</taxon>
        <taxon>Azospirillaceae</taxon>
        <taxon>Azospirillum</taxon>
    </lineage>
</organism>
<proteinExistence type="inferred from homology"/>
<dbReference type="Pfam" id="PF13086">
    <property type="entry name" value="AAA_11"/>
    <property type="match status" value="2"/>
</dbReference>
<reference evidence="11 12" key="1">
    <citation type="submission" date="2018-06" db="EMBL/GenBank/DDBJ databases">
        <title>Complete genome sequencing of Azospirillum sp. M2T2B2.</title>
        <authorList>
            <person name="Heo J."/>
            <person name="Kim S.-J."/>
            <person name="Kwon S.-W."/>
            <person name="Anandham R."/>
        </authorList>
    </citation>
    <scope>NUCLEOTIDE SEQUENCE [LARGE SCALE GENOMIC DNA]</scope>
    <source>
        <strain evidence="11 12">M2T2B2</strain>
        <plasmid evidence="11 12">unnamed1</plasmid>
    </source>
</reference>
<protein>
    <recommendedName>
        <fullName evidence="13">PLD phosphodiesterase domain-containing protein</fullName>
    </recommendedName>
</protein>
<evidence type="ECO:0008006" key="13">
    <source>
        <dbReference type="Google" id="ProtNLM"/>
    </source>
</evidence>
<feature type="compositionally biased region" description="Basic and acidic residues" evidence="7">
    <location>
        <begin position="617"/>
        <end position="629"/>
    </location>
</feature>
<evidence type="ECO:0000313" key="12">
    <source>
        <dbReference type="Proteomes" id="UP000249605"/>
    </source>
</evidence>
<feature type="region of interest" description="Disordered" evidence="7">
    <location>
        <begin position="1"/>
        <end position="41"/>
    </location>
</feature>
<dbReference type="Gene3D" id="3.30.870.10">
    <property type="entry name" value="Endonuclease Chain A"/>
    <property type="match status" value="1"/>
</dbReference>
<evidence type="ECO:0000256" key="7">
    <source>
        <dbReference type="SAM" id="MobiDB-lite"/>
    </source>
</evidence>
<keyword evidence="4" id="KW-0347">Helicase</keyword>
<dbReference type="PANTHER" id="PTHR43788:SF8">
    <property type="entry name" value="DNA-BINDING PROTEIN SMUBP-2"/>
    <property type="match status" value="1"/>
</dbReference>
<evidence type="ECO:0000256" key="4">
    <source>
        <dbReference type="ARBA" id="ARBA00022806"/>
    </source>
</evidence>
<dbReference type="InterPro" id="IPR041679">
    <property type="entry name" value="DNA2/NAM7-like_C"/>
</dbReference>
<dbReference type="GO" id="GO:0043139">
    <property type="term" value="F:5'-3' DNA helicase activity"/>
    <property type="evidence" value="ECO:0007669"/>
    <property type="project" value="TreeGrafter"/>
</dbReference>
<keyword evidence="5" id="KW-0067">ATP-binding</keyword>
<geneLocation type="plasmid" evidence="11 12">
    <name>unnamed1</name>
</geneLocation>
<dbReference type="Gene3D" id="3.40.50.300">
    <property type="entry name" value="P-loop containing nucleotide triphosphate hydrolases"/>
    <property type="match status" value="3"/>
</dbReference>